<dbReference type="AlphaFoldDB" id="A0A0W8IGB1"/>
<keyword evidence="2" id="KW-1185">Reference proteome</keyword>
<comment type="caution">
    <text evidence="1">The sequence shown here is derived from an EMBL/GenBank/DDBJ whole genome shotgun (WGS) entry which is preliminary data.</text>
</comment>
<protein>
    <submittedName>
        <fullName evidence="1">Uncharacterized protein</fullName>
    </submittedName>
</protein>
<accession>A0A0W8IGB1</accession>
<dbReference type="RefSeq" id="WP_058888632.1">
    <property type="nucleotide sequence ID" value="NZ_LQBM01000003.1"/>
</dbReference>
<gene>
    <name evidence="1" type="ORF">AVL63_02700</name>
</gene>
<dbReference type="STRING" id="317018.AVL63_02700"/>
<sequence length="70" mass="7547">MRDNPFGRGRIVSAHFSDGEDHRTDDCIINDCGCECHEDPPQPAGTYVTVRLDDPGAAIVGGYVNVEPTS</sequence>
<dbReference type="OrthoDB" id="10015475at2"/>
<evidence type="ECO:0000313" key="1">
    <source>
        <dbReference type="EMBL" id="KUG58949.1"/>
    </source>
</evidence>
<dbReference type="EMBL" id="LQBM01000003">
    <property type="protein sequence ID" value="KUG58949.1"/>
    <property type="molecule type" value="Genomic_DNA"/>
</dbReference>
<evidence type="ECO:0000313" key="2">
    <source>
        <dbReference type="Proteomes" id="UP000054023"/>
    </source>
</evidence>
<reference evidence="2" key="1">
    <citation type="submission" date="2015-12" db="EMBL/GenBank/DDBJ databases">
        <authorList>
            <person name="Nair G.R."/>
            <person name="Kaur G."/>
            <person name="Mayilraj S."/>
        </authorList>
    </citation>
    <scope>NUCLEOTIDE SEQUENCE [LARGE SCALE GENOMIC DNA]</scope>
    <source>
        <strain evidence="2">CD08_7</strain>
    </source>
</reference>
<proteinExistence type="predicted"/>
<dbReference type="Proteomes" id="UP000054023">
    <property type="component" value="Unassembled WGS sequence"/>
</dbReference>
<name>A0A0W8IGB1_9MICC</name>
<organism evidence="1 2">
    <name type="scientific">Nesterenkonia jeotgali</name>
    <dbReference type="NCBI Taxonomy" id="317018"/>
    <lineage>
        <taxon>Bacteria</taxon>
        <taxon>Bacillati</taxon>
        <taxon>Actinomycetota</taxon>
        <taxon>Actinomycetes</taxon>
        <taxon>Micrococcales</taxon>
        <taxon>Micrococcaceae</taxon>
        <taxon>Nesterenkonia</taxon>
    </lineage>
</organism>